<reference evidence="4" key="1">
    <citation type="journal article" date="2020" name="Fungal Divers.">
        <title>Resolving the Mortierellaceae phylogeny through synthesis of multi-gene phylogenetics and phylogenomics.</title>
        <authorList>
            <person name="Vandepol N."/>
            <person name="Liber J."/>
            <person name="Desiro A."/>
            <person name="Na H."/>
            <person name="Kennedy M."/>
            <person name="Barry K."/>
            <person name="Grigoriev I.V."/>
            <person name="Miller A.N."/>
            <person name="O'Donnell K."/>
            <person name="Stajich J.E."/>
            <person name="Bonito G."/>
        </authorList>
    </citation>
    <scope>NUCLEOTIDE SEQUENCE</scope>
    <source>
        <strain evidence="4">NRRL 28262</strain>
    </source>
</reference>
<dbReference type="GO" id="GO:0030289">
    <property type="term" value="C:protein phosphatase 4 complex"/>
    <property type="evidence" value="ECO:0007669"/>
    <property type="project" value="TreeGrafter"/>
</dbReference>
<protein>
    <submittedName>
        <fullName evidence="4">Platinum sensitivity protein</fullName>
    </submittedName>
</protein>
<evidence type="ECO:0000259" key="3">
    <source>
        <dbReference type="Pfam" id="PF04802"/>
    </source>
</evidence>
<evidence type="ECO:0000313" key="5">
    <source>
        <dbReference type="Proteomes" id="UP001194580"/>
    </source>
</evidence>
<name>A0AAD4DMD6_9FUNG</name>
<comment type="subcellular location">
    <subcellularLocation>
        <location evidence="1">Nucleus</location>
    </subcellularLocation>
</comment>
<evidence type="ECO:0000313" key="4">
    <source>
        <dbReference type="EMBL" id="KAG0281950.1"/>
    </source>
</evidence>
<accession>A0AAD4DMD6</accession>
<sequence>MPTQSTDNNDRATEKSEVALNFFQECLKHKDSFLNQMLVRNKVVHGVLGIIQETNGGRKVLNTACLDFFGYILRNTVKLLVSHIEGDHKETIKELHYIPVIKKMLALQDGGHDAEVEEKVFTDQPLP</sequence>
<evidence type="ECO:0000256" key="2">
    <source>
        <dbReference type="ARBA" id="ARBA00023242"/>
    </source>
</evidence>
<organism evidence="4 5">
    <name type="scientific">Linnemannia exigua</name>
    <dbReference type="NCBI Taxonomy" id="604196"/>
    <lineage>
        <taxon>Eukaryota</taxon>
        <taxon>Fungi</taxon>
        <taxon>Fungi incertae sedis</taxon>
        <taxon>Mucoromycota</taxon>
        <taxon>Mortierellomycotina</taxon>
        <taxon>Mortierellomycetes</taxon>
        <taxon>Mortierellales</taxon>
        <taxon>Mortierellaceae</taxon>
        <taxon>Linnemannia</taxon>
    </lineage>
</organism>
<dbReference type="EMBL" id="JAAAIL010000001">
    <property type="protein sequence ID" value="KAG0281950.1"/>
    <property type="molecule type" value="Genomic_DNA"/>
</dbReference>
<dbReference type="InterPro" id="IPR051137">
    <property type="entry name" value="PP4R3-like"/>
</dbReference>
<dbReference type="InterPro" id="IPR006887">
    <property type="entry name" value="P4R3-like_central_dom"/>
</dbReference>
<dbReference type="GO" id="GO:0006974">
    <property type="term" value="P:DNA damage response"/>
    <property type="evidence" value="ECO:0007669"/>
    <property type="project" value="TreeGrafter"/>
</dbReference>
<proteinExistence type="predicted"/>
<keyword evidence="2" id="KW-0539">Nucleus</keyword>
<dbReference type="Proteomes" id="UP001194580">
    <property type="component" value="Unassembled WGS sequence"/>
</dbReference>
<dbReference type="PANTHER" id="PTHR23318:SF0">
    <property type="entry name" value="SERINE_THREONINE-PROTEIN PHOSPHATASE 4 REGULATORY SUBUNIT 3"/>
    <property type="match status" value="1"/>
</dbReference>
<comment type="caution">
    <text evidence="4">The sequence shown here is derived from an EMBL/GenBank/DDBJ whole genome shotgun (WGS) entry which is preliminary data.</text>
</comment>
<evidence type="ECO:0000256" key="1">
    <source>
        <dbReference type="ARBA" id="ARBA00004123"/>
    </source>
</evidence>
<feature type="domain" description="Serine/threonine-protein phosphatase 4 regulatory subunit 3-like central" evidence="3">
    <location>
        <begin position="19"/>
        <end position="105"/>
    </location>
</feature>
<dbReference type="PANTHER" id="PTHR23318">
    <property type="entry name" value="ATP SYNTHASE GAMMA-RELATED"/>
    <property type="match status" value="1"/>
</dbReference>
<keyword evidence="5" id="KW-1185">Reference proteome</keyword>
<dbReference type="GO" id="GO:0072542">
    <property type="term" value="F:protein phosphatase activator activity"/>
    <property type="evidence" value="ECO:0007669"/>
    <property type="project" value="TreeGrafter"/>
</dbReference>
<dbReference type="Pfam" id="PF04802">
    <property type="entry name" value="PP4R3"/>
    <property type="match status" value="1"/>
</dbReference>
<dbReference type="AlphaFoldDB" id="A0AAD4DMD6"/>
<dbReference type="GO" id="GO:0005654">
    <property type="term" value="C:nucleoplasm"/>
    <property type="evidence" value="ECO:0007669"/>
    <property type="project" value="TreeGrafter"/>
</dbReference>
<gene>
    <name evidence="4" type="primary">PSY2_1</name>
    <name evidence="4" type="ORF">BGZ95_000015</name>
</gene>